<reference evidence="9 10" key="1">
    <citation type="submission" date="2019-08" db="EMBL/GenBank/DDBJ databases">
        <title>Draft Genome Sequence of Halomonas eurihalina Isolated from Preserved Hide-surface.</title>
        <authorList>
            <person name="Hussain S.A."/>
            <person name="Xu A."/>
            <person name="Sarker M."/>
            <person name="Sommers C."/>
        </authorList>
    </citation>
    <scope>NUCLEOTIDE SEQUENCE [LARGE SCALE GENOMIC DNA]</scope>
    <source>
        <strain evidence="9 10">MS1</strain>
    </source>
</reference>
<dbReference type="SMART" id="SM00228">
    <property type="entry name" value="PDZ"/>
    <property type="match status" value="1"/>
</dbReference>
<dbReference type="SUPFAM" id="SSF52096">
    <property type="entry name" value="ClpP/crotonase"/>
    <property type="match status" value="1"/>
</dbReference>
<dbReference type="InterPro" id="IPR001478">
    <property type="entry name" value="PDZ"/>
</dbReference>
<dbReference type="CDD" id="cd07560">
    <property type="entry name" value="Peptidase_S41_CPP"/>
    <property type="match status" value="1"/>
</dbReference>
<keyword evidence="3 5" id="KW-0378">Hydrolase</keyword>
<feature type="region of interest" description="Disordered" evidence="6">
    <location>
        <begin position="628"/>
        <end position="691"/>
    </location>
</feature>
<dbReference type="SUPFAM" id="SSF50156">
    <property type="entry name" value="PDZ domain-like"/>
    <property type="match status" value="1"/>
</dbReference>
<feature type="compositionally biased region" description="Acidic residues" evidence="6">
    <location>
        <begin position="177"/>
        <end position="202"/>
    </location>
</feature>
<dbReference type="GO" id="GO:0030288">
    <property type="term" value="C:outer membrane-bounded periplasmic space"/>
    <property type="evidence" value="ECO:0007669"/>
    <property type="project" value="TreeGrafter"/>
</dbReference>
<dbReference type="PANTHER" id="PTHR32060">
    <property type="entry name" value="TAIL-SPECIFIC PROTEASE"/>
    <property type="match status" value="1"/>
</dbReference>
<dbReference type="InterPro" id="IPR036034">
    <property type="entry name" value="PDZ_sf"/>
</dbReference>
<dbReference type="OrthoDB" id="9812068at2"/>
<comment type="caution">
    <text evidence="9">The sequence shown here is derived from an EMBL/GenBank/DDBJ whole genome shotgun (WGS) entry which is preliminary data.</text>
</comment>
<dbReference type="CDD" id="cd06782">
    <property type="entry name" value="cpPDZ_CPP-like"/>
    <property type="match status" value="1"/>
</dbReference>
<keyword evidence="4 5" id="KW-0720">Serine protease</keyword>
<dbReference type="GO" id="GO:0008236">
    <property type="term" value="F:serine-type peptidase activity"/>
    <property type="evidence" value="ECO:0007669"/>
    <property type="project" value="UniProtKB-KW"/>
</dbReference>
<feature type="chain" id="PRO_5023106346" evidence="7">
    <location>
        <begin position="25"/>
        <end position="718"/>
    </location>
</feature>
<dbReference type="SMART" id="SM00245">
    <property type="entry name" value="TSPc"/>
    <property type="match status" value="1"/>
</dbReference>
<evidence type="ECO:0000256" key="3">
    <source>
        <dbReference type="ARBA" id="ARBA00022801"/>
    </source>
</evidence>
<dbReference type="InterPro" id="IPR004447">
    <property type="entry name" value="Peptidase_S41A"/>
</dbReference>
<evidence type="ECO:0000313" key="9">
    <source>
        <dbReference type="EMBL" id="TZG39131.1"/>
    </source>
</evidence>
<accession>A0A5D9D8Q2</accession>
<dbReference type="RefSeq" id="WP_149322266.1">
    <property type="nucleotide sequence ID" value="NZ_JARWAH010000003.1"/>
</dbReference>
<dbReference type="GO" id="GO:0006508">
    <property type="term" value="P:proteolysis"/>
    <property type="evidence" value="ECO:0007669"/>
    <property type="project" value="UniProtKB-KW"/>
</dbReference>
<keyword evidence="2 5" id="KW-0645">Protease</keyword>
<evidence type="ECO:0000256" key="6">
    <source>
        <dbReference type="SAM" id="MobiDB-lite"/>
    </source>
</evidence>
<feature type="region of interest" description="Disordered" evidence="6">
    <location>
        <begin position="176"/>
        <end position="205"/>
    </location>
</feature>
<evidence type="ECO:0000256" key="7">
    <source>
        <dbReference type="SAM" id="SignalP"/>
    </source>
</evidence>
<dbReference type="InterPro" id="IPR040573">
    <property type="entry name" value="TSP_N"/>
</dbReference>
<dbReference type="Gene3D" id="3.90.226.10">
    <property type="entry name" value="2-enoyl-CoA Hydratase, Chain A, domain 1"/>
    <property type="match status" value="1"/>
</dbReference>
<dbReference type="Pfam" id="PF00595">
    <property type="entry name" value="PDZ"/>
    <property type="match status" value="1"/>
</dbReference>
<dbReference type="NCBIfam" id="TIGR00225">
    <property type="entry name" value="prc"/>
    <property type="match status" value="1"/>
</dbReference>
<evidence type="ECO:0000256" key="2">
    <source>
        <dbReference type="ARBA" id="ARBA00022670"/>
    </source>
</evidence>
<dbReference type="FunFam" id="3.90.226.10:FF:000090">
    <property type="entry name" value="Tail-specific protease"/>
    <property type="match status" value="1"/>
</dbReference>
<name>A0A5D9D8Q2_HALER</name>
<dbReference type="AlphaFoldDB" id="A0A5D9D8Q2"/>
<gene>
    <name evidence="9" type="ORF">FZZ93_10420</name>
</gene>
<comment type="similarity">
    <text evidence="1 5">Belongs to the peptidase S41A family.</text>
</comment>
<protein>
    <submittedName>
        <fullName evidence="9">Tail-specific protease</fullName>
    </submittedName>
</protein>
<feature type="domain" description="PDZ" evidence="8">
    <location>
        <begin position="261"/>
        <end position="337"/>
    </location>
</feature>
<evidence type="ECO:0000259" key="8">
    <source>
        <dbReference type="PROSITE" id="PS50106"/>
    </source>
</evidence>
<dbReference type="Pfam" id="PF17804">
    <property type="entry name" value="TSP_NTD"/>
    <property type="match status" value="1"/>
</dbReference>
<dbReference type="GO" id="GO:0004175">
    <property type="term" value="F:endopeptidase activity"/>
    <property type="evidence" value="ECO:0007669"/>
    <property type="project" value="TreeGrafter"/>
</dbReference>
<dbReference type="PANTHER" id="PTHR32060:SF22">
    <property type="entry name" value="CARBOXYL-TERMINAL-PROCESSING PEPTIDASE 3, CHLOROPLASTIC"/>
    <property type="match status" value="1"/>
</dbReference>
<evidence type="ECO:0000313" key="10">
    <source>
        <dbReference type="Proteomes" id="UP000324260"/>
    </source>
</evidence>
<keyword evidence="7" id="KW-0732">Signal</keyword>
<organism evidence="9 10">
    <name type="scientific">Halomonas eurihalina</name>
    <dbReference type="NCBI Taxonomy" id="42566"/>
    <lineage>
        <taxon>Bacteria</taxon>
        <taxon>Pseudomonadati</taxon>
        <taxon>Pseudomonadota</taxon>
        <taxon>Gammaproteobacteria</taxon>
        <taxon>Oceanospirillales</taxon>
        <taxon>Halomonadaceae</taxon>
        <taxon>Halomonas</taxon>
    </lineage>
</organism>
<dbReference type="GO" id="GO:0007165">
    <property type="term" value="P:signal transduction"/>
    <property type="evidence" value="ECO:0007669"/>
    <property type="project" value="TreeGrafter"/>
</dbReference>
<dbReference type="Pfam" id="PF11818">
    <property type="entry name" value="DUF3340"/>
    <property type="match status" value="1"/>
</dbReference>
<dbReference type="Pfam" id="PF03572">
    <property type="entry name" value="Peptidase_S41"/>
    <property type="match status" value="1"/>
</dbReference>
<evidence type="ECO:0000256" key="4">
    <source>
        <dbReference type="ARBA" id="ARBA00022825"/>
    </source>
</evidence>
<feature type="compositionally biased region" description="Basic and acidic residues" evidence="6">
    <location>
        <begin position="638"/>
        <end position="663"/>
    </location>
</feature>
<dbReference type="Proteomes" id="UP000324260">
    <property type="component" value="Unassembled WGS sequence"/>
</dbReference>
<proteinExistence type="inferred from homology"/>
<feature type="signal peptide" evidence="7">
    <location>
        <begin position="1"/>
        <end position="24"/>
    </location>
</feature>
<dbReference type="InterPro" id="IPR029045">
    <property type="entry name" value="ClpP/crotonase-like_dom_sf"/>
</dbReference>
<sequence>MSLFATLGRAAALALLLVAGPSLADIAPSDAQRHTAQEVANSLLHGHYSDVELDDDWSQQAFEHYLDVLDSQRAYLLRSDIDEFNDLRTQLDEAVLDGELVPAYALYDRYQQRVEARLEWLLARLDAGLDFTFDDDQRMILDRSETPWPNDEAELDAYWTKRLKNSALELSINREEAEAEDAAAVEDDAAPDEEDAASDENVVEEKEKTIEETLRQRYEGQLNRLRQTNAEDVFDLFMTAVTDTIDPHTDYFSPRESEDFDIQMKLSLEGIGALLQSDGEYVKVSSLVAGGPAEKAGALKPADRIIGVGQEGEEIVNVVGMRLDEVVDMIRGPKGSVVRLEIVPGQAMDMTRSKVIEITRDTVKLEDQAAQSEVVEIQRDDGTHRVGMIKVPAFYVDFDAWQAGEEDYRSTTRDVAKEIEKLRDKDIEGIVLDLRNNGGGALQEANSMLGLFIDRGPTVQVRDARGRINLYGDTESGTLYDGPLVVLVNRLSASASEIFAGAIQDYGRGLVVGSNTFGKGTVQTLNELDLGQIKLTRAKFYRISGDSTQNRGVAPDIQFPSLVDPETIGESSLDNALGWDSVRKVQYRQYGDPRRYLETLRERHRQRADDHPNFHYLERHAALAERLREQHTSVSLNREQRRRETQAREDEQLALENERREALGLDPLENWIDSRNQDEEDESQPLERAPLTEAAEILLDFSRLESGIQFADHASRSE</sequence>
<dbReference type="InterPro" id="IPR005151">
    <property type="entry name" value="Tail-specific_protease"/>
</dbReference>
<dbReference type="Gene3D" id="2.30.42.10">
    <property type="match status" value="1"/>
</dbReference>
<dbReference type="InterPro" id="IPR020992">
    <property type="entry name" value="Tail_Prtase_C"/>
</dbReference>
<evidence type="ECO:0000256" key="5">
    <source>
        <dbReference type="RuleBase" id="RU004404"/>
    </source>
</evidence>
<keyword evidence="10" id="KW-1185">Reference proteome</keyword>
<evidence type="ECO:0000256" key="1">
    <source>
        <dbReference type="ARBA" id="ARBA00009179"/>
    </source>
</evidence>
<dbReference type="PROSITE" id="PS50106">
    <property type="entry name" value="PDZ"/>
    <property type="match status" value="1"/>
</dbReference>
<dbReference type="EMBL" id="VTPU01000009">
    <property type="protein sequence ID" value="TZG39131.1"/>
    <property type="molecule type" value="Genomic_DNA"/>
</dbReference>